<evidence type="ECO:0000313" key="1">
    <source>
        <dbReference type="EMBL" id="MEG3182497.1"/>
    </source>
</evidence>
<reference evidence="1 2" key="1">
    <citation type="journal article" date="2016" name="Int. J. Syst. Evol. Microbiol.">
        <title>Lysobacter erysipheiresistens sp. nov., an antagonist of powdery mildew, isolated from tobacco-cultivated soil.</title>
        <authorList>
            <person name="Xie B."/>
            <person name="Li T."/>
            <person name="Lin X."/>
            <person name="Wang C.J."/>
            <person name="Chen Y.J."/>
            <person name="Liu W.J."/>
            <person name="Zhao Z.W."/>
        </authorList>
    </citation>
    <scope>NUCLEOTIDE SEQUENCE [LARGE SCALE GENOMIC DNA]</scope>
    <source>
        <strain evidence="1 2">RS-LYSO-3</strain>
    </source>
</reference>
<dbReference type="Proteomes" id="UP001355056">
    <property type="component" value="Unassembled WGS sequence"/>
</dbReference>
<name>A0ABU7YTU7_9GAMM</name>
<gene>
    <name evidence="1" type="ORF">SNE34_00520</name>
</gene>
<sequence>MTNPIDARIAADNRAVRAMERRERAKAPKLPRPASDGIYNEPFANYGEDSGLLFRQETVAKFTALNNEVTKLYKNPVLTSNEKVLSAETKVKKLVAAVEQDIQEQWHLIGRKRTDISGRMANALRAPREDWRASALEVRSVLRGMSHDERNAFLRSMSGDAGDDAMLIKYAVASVPPELSGVPFETHKDMRDLLLALNDPKLLTEPKDLEERTQRLKALEQNVPLMARELVDLDRAAALRSLTED</sequence>
<proteinExistence type="predicted"/>
<dbReference type="RefSeq" id="WP_332613688.1">
    <property type="nucleotide sequence ID" value="NZ_JAXGFP010000001.1"/>
</dbReference>
<organism evidence="1 2">
    <name type="scientific">Novilysobacter erysipheiresistens</name>
    <dbReference type="NCBI Taxonomy" id="1749332"/>
    <lineage>
        <taxon>Bacteria</taxon>
        <taxon>Pseudomonadati</taxon>
        <taxon>Pseudomonadota</taxon>
        <taxon>Gammaproteobacteria</taxon>
        <taxon>Lysobacterales</taxon>
        <taxon>Lysobacteraceae</taxon>
        <taxon>Novilysobacter</taxon>
    </lineage>
</organism>
<dbReference type="EMBL" id="JAXGFP010000001">
    <property type="protein sequence ID" value="MEG3182497.1"/>
    <property type="molecule type" value="Genomic_DNA"/>
</dbReference>
<accession>A0ABU7YTU7</accession>
<evidence type="ECO:0000313" key="2">
    <source>
        <dbReference type="Proteomes" id="UP001355056"/>
    </source>
</evidence>
<keyword evidence="2" id="KW-1185">Reference proteome</keyword>
<protein>
    <submittedName>
        <fullName evidence="1">Uncharacterized protein</fullName>
    </submittedName>
</protein>
<comment type="caution">
    <text evidence="1">The sequence shown here is derived from an EMBL/GenBank/DDBJ whole genome shotgun (WGS) entry which is preliminary data.</text>
</comment>